<dbReference type="GO" id="GO:0003677">
    <property type="term" value="F:DNA binding"/>
    <property type="evidence" value="ECO:0007669"/>
    <property type="project" value="InterPro"/>
</dbReference>
<evidence type="ECO:0000259" key="1">
    <source>
        <dbReference type="PROSITE" id="PS50943"/>
    </source>
</evidence>
<dbReference type="EMBL" id="FQXK01000056">
    <property type="protein sequence ID" value="SHJ02369.1"/>
    <property type="molecule type" value="Genomic_DNA"/>
</dbReference>
<dbReference type="Gene3D" id="1.10.260.40">
    <property type="entry name" value="lambda repressor-like DNA-binding domains"/>
    <property type="match status" value="1"/>
</dbReference>
<keyword evidence="3" id="KW-1185">Reference proteome</keyword>
<dbReference type="CDD" id="cd00093">
    <property type="entry name" value="HTH_XRE"/>
    <property type="match status" value="1"/>
</dbReference>
<dbReference type="RefSeq" id="WP_051199482.1">
    <property type="nucleotide sequence ID" value="NZ_FQXK01000056.1"/>
</dbReference>
<protein>
    <recommendedName>
        <fullName evidence="1">HTH cro/C1-type domain-containing protein</fullName>
    </recommendedName>
</protein>
<dbReference type="OrthoDB" id="9812495at2"/>
<dbReference type="PROSITE" id="PS50943">
    <property type="entry name" value="HTH_CROC1"/>
    <property type="match status" value="1"/>
</dbReference>
<reference evidence="3" key="1">
    <citation type="submission" date="2016-11" db="EMBL/GenBank/DDBJ databases">
        <authorList>
            <person name="Varghese N."/>
            <person name="Submissions S."/>
        </authorList>
    </citation>
    <scope>NUCLEOTIDE SEQUENCE [LARGE SCALE GENOMIC DNA]</scope>
    <source>
        <strain evidence="3">DSM 3071</strain>
    </source>
</reference>
<dbReference type="InterPro" id="IPR010982">
    <property type="entry name" value="Lambda_DNA-bd_dom_sf"/>
</dbReference>
<dbReference type="GeneID" id="89510462"/>
<evidence type="ECO:0000313" key="2">
    <source>
        <dbReference type="EMBL" id="SHJ02369.1"/>
    </source>
</evidence>
<sequence length="90" mass="10427">MPEKVINAKATCANIRRMFEEKGYKPEDIRKELHLGTVQSVYKWYSTANGKGNSLPSMDNFIIMAQLLGVTIDELIVTKNIEFEERERYN</sequence>
<gene>
    <name evidence="2" type="ORF">SAMN02745229_03988</name>
</gene>
<organism evidence="2 3">
    <name type="scientific">Butyrivibrio fibrisolvens DSM 3071</name>
    <dbReference type="NCBI Taxonomy" id="1121131"/>
    <lineage>
        <taxon>Bacteria</taxon>
        <taxon>Bacillati</taxon>
        <taxon>Bacillota</taxon>
        <taxon>Clostridia</taxon>
        <taxon>Lachnospirales</taxon>
        <taxon>Lachnospiraceae</taxon>
        <taxon>Butyrivibrio</taxon>
    </lineage>
</organism>
<evidence type="ECO:0000313" key="3">
    <source>
        <dbReference type="Proteomes" id="UP000184278"/>
    </source>
</evidence>
<dbReference type="STRING" id="1121131.SAMN02745229_03988"/>
<dbReference type="InterPro" id="IPR001387">
    <property type="entry name" value="Cro/C1-type_HTH"/>
</dbReference>
<dbReference type="AlphaFoldDB" id="A0A1M6FXM5"/>
<accession>A0A1M6FXM5</accession>
<feature type="domain" description="HTH cro/C1-type" evidence="1">
    <location>
        <begin position="51"/>
        <end position="75"/>
    </location>
</feature>
<proteinExistence type="predicted"/>
<dbReference type="Proteomes" id="UP000184278">
    <property type="component" value="Unassembled WGS sequence"/>
</dbReference>
<name>A0A1M6FXM5_BUTFI</name>